<feature type="transmembrane region" description="Helical" evidence="1">
    <location>
        <begin position="20"/>
        <end position="39"/>
    </location>
</feature>
<accession>A0A2T3AT86</accession>
<proteinExistence type="predicted"/>
<dbReference type="Proteomes" id="UP000241818">
    <property type="component" value="Unassembled WGS sequence"/>
</dbReference>
<sequence length="82" mass="9435">MRIDDISSFYLLLACPLGDISHHSYLIPLPFLTLLFCSVQSKSYSYFLKYSRHSCIPLHVKVPVEPAFGTMILWSLVVKKCR</sequence>
<organism evidence="2 3">
    <name type="scientific">Amorphotheca resinae ATCC 22711</name>
    <dbReference type="NCBI Taxonomy" id="857342"/>
    <lineage>
        <taxon>Eukaryota</taxon>
        <taxon>Fungi</taxon>
        <taxon>Dikarya</taxon>
        <taxon>Ascomycota</taxon>
        <taxon>Pezizomycotina</taxon>
        <taxon>Leotiomycetes</taxon>
        <taxon>Helotiales</taxon>
        <taxon>Amorphothecaceae</taxon>
        <taxon>Amorphotheca</taxon>
    </lineage>
</organism>
<gene>
    <name evidence="2" type="ORF">M430DRAFT_178047</name>
</gene>
<dbReference type="AlphaFoldDB" id="A0A2T3AT86"/>
<keyword evidence="1" id="KW-0812">Transmembrane</keyword>
<evidence type="ECO:0000313" key="3">
    <source>
        <dbReference type="Proteomes" id="UP000241818"/>
    </source>
</evidence>
<reference evidence="2 3" key="1">
    <citation type="journal article" date="2018" name="New Phytol.">
        <title>Comparative genomics and transcriptomics depict ericoid mycorrhizal fungi as versatile saprotrophs and plant mutualists.</title>
        <authorList>
            <person name="Martino E."/>
            <person name="Morin E."/>
            <person name="Grelet G.A."/>
            <person name="Kuo A."/>
            <person name="Kohler A."/>
            <person name="Daghino S."/>
            <person name="Barry K.W."/>
            <person name="Cichocki N."/>
            <person name="Clum A."/>
            <person name="Dockter R.B."/>
            <person name="Hainaut M."/>
            <person name="Kuo R.C."/>
            <person name="LaButti K."/>
            <person name="Lindahl B.D."/>
            <person name="Lindquist E.A."/>
            <person name="Lipzen A."/>
            <person name="Khouja H.R."/>
            <person name="Magnuson J."/>
            <person name="Murat C."/>
            <person name="Ohm R.A."/>
            <person name="Singer S.W."/>
            <person name="Spatafora J.W."/>
            <person name="Wang M."/>
            <person name="Veneault-Fourrey C."/>
            <person name="Henrissat B."/>
            <person name="Grigoriev I.V."/>
            <person name="Martin F.M."/>
            <person name="Perotto S."/>
        </authorList>
    </citation>
    <scope>NUCLEOTIDE SEQUENCE [LARGE SCALE GENOMIC DNA]</scope>
    <source>
        <strain evidence="2 3">ATCC 22711</strain>
    </source>
</reference>
<dbReference type="InParanoid" id="A0A2T3AT86"/>
<keyword evidence="1" id="KW-0472">Membrane</keyword>
<keyword evidence="3" id="KW-1185">Reference proteome</keyword>
<dbReference type="GeneID" id="36571819"/>
<keyword evidence="1" id="KW-1133">Transmembrane helix</keyword>
<protein>
    <submittedName>
        <fullName evidence="2">Uncharacterized protein</fullName>
    </submittedName>
</protein>
<evidence type="ECO:0000256" key="1">
    <source>
        <dbReference type="SAM" id="Phobius"/>
    </source>
</evidence>
<dbReference type="RefSeq" id="XP_024717887.1">
    <property type="nucleotide sequence ID" value="XM_024863738.1"/>
</dbReference>
<dbReference type="EMBL" id="KZ679016">
    <property type="protein sequence ID" value="PSS10708.1"/>
    <property type="molecule type" value="Genomic_DNA"/>
</dbReference>
<evidence type="ECO:0000313" key="2">
    <source>
        <dbReference type="EMBL" id="PSS10708.1"/>
    </source>
</evidence>
<name>A0A2T3AT86_AMORE</name>